<feature type="domain" description="C2H2-type" evidence="9">
    <location>
        <begin position="376"/>
        <end position="403"/>
    </location>
</feature>
<dbReference type="GO" id="GO:0001228">
    <property type="term" value="F:DNA-binding transcription activator activity, RNA polymerase II-specific"/>
    <property type="evidence" value="ECO:0007669"/>
    <property type="project" value="TreeGrafter"/>
</dbReference>
<feature type="domain" description="C2H2-type" evidence="9">
    <location>
        <begin position="404"/>
        <end position="431"/>
    </location>
</feature>
<dbReference type="SUPFAM" id="SSF57667">
    <property type="entry name" value="beta-beta-alpha zinc fingers"/>
    <property type="match status" value="4"/>
</dbReference>
<organism evidence="10 11">
    <name type="scientific">Protopolystoma xenopodis</name>
    <dbReference type="NCBI Taxonomy" id="117903"/>
    <lineage>
        <taxon>Eukaryota</taxon>
        <taxon>Metazoa</taxon>
        <taxon>Spiralia</taxon>
        <taxon>Lophotrochozoa</taxon>
        <taxon>Platyhelminthes</taxon>
        <taxon>Monogenea</taxon>
        <taxon>Polyopisthocotylea</taxon>
        <taxon>Polystomatidea</taxon>
        <taxon>Polystomatidae</taxon>
        <taxon>Protopolystoma</taxon>
    </lineage>
</organism>
<dbReference type="FunFam" id="3.30.160.60:FF:000557">
    <property type="entry name" value="zinc finger and SCAN domain-containing protein 29"/>
    <property type="match status" value="1"/>
</dbReference>
<keyword evidence="2" id="KW-0479">Metal-binding</keyword>
<evidence type="ECO:0000256" key="2">
    <source>
        <dbReference type="ARBA" id="ARBA00022723"/>
    </source>
</evidence>
<dbReference type="PANTHER" id="PTHR24376:SF235">
    <property type="entry name" value="C2H2-TYPE DOMAIN-CONTAINING PROTEIN"/>
    <property type="match status" value="1"/>
</dbReference>
<reference evidence="10" key="1">
    <citation type="submission" date="2018-11" db="EMBL/GenBank/DDBJ databases">
        <authorList>
            <consortium name="Pathogen Informatics"/>
        </authorList>
    </citation>
    <scope>NUCLEOTIDE SEQUENCE</scope>
</reference>
<protein>
    <recommendedName>
        <fullName evidence="9">C2H2-type domain-containing protein</fullName>
    </recommendedName>
</protein>
<evidence type="ECO:0000256" key="1">
    <source>
        <dbReference type="ARBA" id="ARBA00004123"/>
    </source>
</evidence>
<keyword evidence="5" id="KW-0862">Zinc</keyword>
<evidence type="ECO:0000256" key="5">
    <source>
        <dbReference type="ARBA" id="ARBA00022833"/>
    </source>
</evidence>
<feature type="domain" description="C2H2-type" evidence="9">
    <location>
        <begin position="463"/>
        <end position="491"/>
    </location>
</feature>
<feature type="region of interest" description="Disordered" evidence="8">
    <location>
        <begin position="15"/>
        <end position="65"/>
    </location>
</feature>
<dbReference type="PROSITE" id="PS00028">
    <property type="entry name" value="ZINC_FINGER_C2H2_1"/>
    <property type="match status" value="9"/>
</dbReference>
<sequence>MEICDGVSFYSRTPLPRSTSCASKSHSKRIEELAGESGNTTPNKLTDGDAGSAGRAADEDEEDEACGTVPPMGALVCGICGVQVASRDRMHRHFTVYHLQCVLCANQLPSMDELSYHYRRHLDEIDLTQTTESGDKEAGDILKANLVATIPASIIGSDGQAFMKPENEEAATALPAEVDQGRQRTNATLLALARKLMTCDICSNFTGTKHNYFFHQWVEHGVVHPPFSSGTDQILISAGSLARQARLHSTPSLLHADSVAVGCDVGLVLGISNKRFKCKFCGFVVRVSGREYLEHLMEKHNIQASGHTICRVCADLFETPEALSDHLRDEHVALGEYDNAGLQTIFRCQLCDFWAFMKGMLRHSRDVHNDPAPAIFECAHCHQRFSDRREWRTHLDKHTEGYTHACPECGRSFRLRQSLVHHINTHHGDDEMPIDCEFCGITFPKRSSLRFHIQRTHSREMAHECSMCQRRFRLETDLRRHMKETHSGAVKCEICNKICNNLRCYSQHRQKHFRTRIYQCTDCQATFKSKLAMKRHIRVQHLQLGPERFECQICGKIVTQIAMHMLIHKDARFECEYCGKRFTKSAYYNEHVRIHRGERPFECHICGKRFNKKSNLNVHVRFHEKHRDEEGNVSKTTCYFLIYFGGIYHNPQSTFILTQAKLIL</sequence>
<dbReference type="Pfam" id="PF00096">
    <property type="entry name" value="zf-C2H2"/>
    <property type="match status" value="4"/>
</dbReference>
<evidence type="ECO:0000256" key="3">
    <source>
        <dbReference type="ARBA" id="ARBA00022737"/>
    </source>
</evidence>
<keyword evidence="6" id="KW-0539">Nucleus</keyword>
<feature type="domain" description="C2H2-type" evidence="9">
    <location>
        <begin position="601"/>
        <end position="628"/>
    </location>
</feature>
<dbReference type="EMBL" id="CAAALY010252880">
    <property type="protein sequence ID" value="VEL36675.1"/>
    <property type="molecule type" value="Genomic_DNA"/>
</dbReference>
<feature type="domain" description="C2H2-type" evidence="9">
    <location>
        <begin position="434"/>
        <end position="462"/>
    </location>
</feature>
<evidence type="ECO:0000256" key="4">
    <source>
        <dbReference type="ARBA" id="ARBA00022771"/>
    </source>
</evidence>
<dbReference type="Pfam" id="PF13894">
    <property type="entry name" value="zf-C2H2_4"/>
    <property type="match status" value="1"/>
</dbReference>
<dbReference type="GO" id="GO:0008270">
    <property type="term" value="F:zinc ion binding"/>
    <property type="evidence" value="ECO:0007669"/>
    <property type="project" value="UniProtKB-KW"/>
</dbReference>
<proteinExistence type="predicted"/>
<keyword evidence="3" id="KW-0677">Repeat</keyword>
<evidence type="ECO:0000256" key="8">
    <source>
        <dbReference type="SAM" id="MobiDB-lite"/>
    </source>
</evidence>
<name>A0A3S5B054_9PLAT</name>
<feature type="domain" description="C2H2-type" evidence="9">
    <location>
        <begin position="573"/>
        <end position="600"/>
    </location>
</feature>
<dbReference type="AlphaFoldDB" id="A0A3S5B054"/>
<dbReference type="GO" id="GO:0005634">
    <property type="term" value="C:nucleus"/>
    <property type="evidence" value="ECO:0007669"/>
    <property type="project" value="UniProtKB-SubCell"/>
</dbReference>
<comment type="caution">
    <text evidence="10">The sequence shown here is derived from an EMBL/GenBank/DDBJ whole genome shotgun (WGS) entry which is preliminary data.</text>
</comment>
<dbReference type="FunFam" id="3.30.160.60:FF:000110">
    <property type="entry name" value="Zinc finger protein-like"/>
    <property type="match status" value="1"/>
</dbReference>
<keyword evidence="11" id="KW-1185">Reference proteome</keyword>
<dbReference type="SMART" id="SM00355">
    <property type="entry name" value="ZnF_C2H2"/>
    <property type="match status" value="15"/>
</dbReference>
<dbReference type="Proteomes" id="UP000784294">
    <property type="component" value="Unassembled WGS sequence"/>
</dbReference>
<feature type="domain" description="C2H2-type" evidence="9">
    <location>
        <begin position="518"/>
        <end position="546"/>
    </location>
</feature>
<dbReference type="PROSITE" id="PS50157">
    <property type="entry name" value="ZINC_FINGER_C2H2_2"/>
    <property type="match status" value="7"/>
</dbReference>
<evidence type="ECO:0000259" key="9">
    <source>
        <dbReference type="PROSITE" id="PS50157"/>
    </source>
</evidence>
<dbReference type="InterPro" id="IPR013087">
    <property type="entry name" value="Znf_C2H2_type"/>
</dbReference>
<comment type="subcellular location">
    <subcellularLocation>
        <location evidence="1">Nucleus</location>
    </subcellularLocation>
</comment>
<evidence type="ECO:0000313" key="10">
    <source>
        <dbReference type="EMBL" id="VEL36675.1"/>
    </source>
</evidence>
<dbReference type="InterPro" id="IPR036236">
    <property type="entry name" value="Znf_C2H2_sf"/>
</dbReference>
<dbReference type="PANTHER" id="PTHR24376">
    <property type="entry name" value="ZINC FINGER PROTEIN"/>
    <property type="match status" value="1"/>
</dbReference>
<accession>A0A3S5B054</accession>
<evidence type="ECO:0000256" key="7">
    <source>
        <dbReference type="PROSITE-ProRule" id="PRU00042"/>
    </source>
</evidence>
<dbReference type="GO" id="GO:0000978">
    <property type="term" value="F:RNA polymerase II cis-regulatory region sequence-specific DNA binding"/>
    <property type="evidence" value="ECO:0007669"/>
    <property type="project" value="TreeGrafter"/>
</dbReference>
<evidence type="ECO:0000256" key="6">
    <source>
        <dbReference type="ARBA" id="ARBA00023242"/>
    </source>
</evidence>
<gene>
    <name evidence="10" type="ORF">PXEA_LOCUS30115</name>
</gene>
<dbReference type="Gene3D" id="3.30.160.60">
    <property type="entry name" value="Classic Zinc Finger"/>
    <property type="match status" value="6"/>
</dbReference>
<dbReference type="OrthoDB" id="3156061at2759"/>
<evidence type="ECO:0000313" key="11">
    <source>
        <dbReference type="Proteomes" id="UP000784294"/>
    </source>
</evidence>
<keyword evidence="4 7" id="KW-0863">Zinc-finger</keyword>